<name>A0A428SDS3_9HYPO</name>
<dbReference type="Proteomes" id="UP000287972">
    <property type="component" value="Unassembled WGS sequence"/>
</dbReference>
<feature type="region of interest" description="Disordered" evidence="1">
    <location>
        <begin position="22"/>
        <end position="51"/>
    </location>
</feature>
<dbReference type="EMBL" id="NKCL01000027">
    <property type="protein sequence ID" value="RSL87918.1"/>
    <property type="molecule type" value="Genomic_DNA"/>
</dbReference>
<keyword evidence="3" id="KW-1185">Reference proteome</keyword>
<protein>
    <submittedName>
        <fullName evidence="2">Uncharacterized protein</fullName>
    </submittedName>
</protein>
<dbReference type="AlphaFoldDB" id="A0A428SDS3"/>
<evidence type="ECO:0000313" key="2">
    <source>
        <dbReference type="EMBL" id="RSL87918.1"/>
    </source>
</evidence>
<reference evidence="2 3" key="1">
    <citation type="submission" date="2017-06" db="EMBL/GenBank/DDBJ databases">
        <title>Comparative genomic analysis of Ambrosia Fusariam Clade fungi.</title>
        <authorList>
            <person name="Stajich J.E."/>
            <person name="Carrillo J."/>
            <person name="Kijimoto T."/>
            <person name="Eskalen A."/>
            <person name="O'Donnell K."/>
            <person name="Kasson M."/>
        </authorList>
    </citation>
    <scope>NUCLEOTIDE SEQUENCE [LARGE SCALE GENOMIC DNA]</scope>
    <source>
        <strain evidence="2 3">NRRL62606</strain>
    </source>
</reference>
<organism evidence="2 3">
    <name type="scientific">Fusarium floridanum</name>
    <dbReference type="NCBI Taxonomy" id="1325733"/>
    <lineage>
        <taxon>Eukaryota</taxon>
        <taxon>Fungi</taxon>
        <taxon>Dikarya</taxon>
        <taxon>Ascomycota</taxon>
        <taxon>Pezizomycotina</taxon>
        <taxon>Sordariomycetes</taxon>
        <taxon>Hypocreomycetidae</taxon>
        <taxon>Hypocreales</taxon>
        <taxon>Nectriaceae</taxon>
        <taxon>Fusarium</taxon>
        <taxon>Fusarium solani species complex</taxon>
    </lineage>
</organism>
<gene>
    <name evidence="2" type="ORF">CEP51_001967</name>
</gene>
<proteinExistence type="predicted"/>
<evidence type="ECO:0000256" key="1">
    <source>
        <dbReference type="SAM" id="MobiDB-lite"/>
    </source>
</evidence>
<comment type="caution">
    <text evidence="2">The sequence shown here is derived from an EMBL/GenBank/DDBJ whole genome shotgun (WGS) entry which is preliminary data.</text>
</comment>
<accession>A0A428SDS3</accession>
<evidence type="ECO:0000313" key="3">
    <source>
        <dbReference type="Proteomes" id="UP000287972"/>
    </source>
</evidence>
<sequence>MHLPPPIHCPLPILAAPRSNFPRFLDEPRNQAEPAIPQHRKPRGPRQPSPATPWSFWALRHRFAGEEGGYLPEAKCPK</sequence>